<dbReference type="InterPro" id="IPR005174">
    <property type="entry name" value="KIB1-4_b-propeller"/>
</dbReference>
<comment type="caution">
    <text evidence="3">The sequence shown here is derived from an EMBL/GenBank/DDBJ whole genome shotgun (WGS) entry which is preliminary data.</text>
</comment>
<gene>
    <name evidence="3" type="primary">SKIP23_9</name>
    <name evidence="3" type="ORF">CK203_069501</name>
</gene>
<evidence type="ECO:0000313" key="4">
    <source>
        <dbReference type="Proteomes" id="UP000288805"/>
    </source>
</evidence>
<feature type="transmembrane region" description="Helical" evidence="1">
    <location>
        <begin position="173"/>
        <end position="191"/>
    </location>
</feature>
<keyword evidence="1" id="KW-0472">Membrane</keyword>
<evidence type="ECO:0000313" key="3">
    <source>
        <dbReference type="EMBL" id="RVW48224.1"/>
    </source>
</evidence>
<sequence length="228" mass="25550">MEKVAFCSGNGDDFWLLTIHLSGKLAMFRSGDKKWMIIDDMQSPYDDVIFFDGKFYAVDNTGRTVVVDVADGSSPVVNLAASSVFGGDKKCLVESEGELLLVDTYFTMYHDDDEHVRWMIERMIHFKEDDASRSGTIGVFDLDSGSIGPLSSYANYSKTIWPPPAWVSSTSEVFLLHYMMLFVLLIIMVSWELYSLDPIAGCADRPDISCSLKVGNQFEVAELQLNFV</sequence>
<dbReference type="Proteomes" id="UP000288805">
    <property type="component" value="Unassembled WGS sequence"/>
</dbReference>
<name>A0A438EKG7_VITVI</name>
<evidence type="ECO:0000256" key="1">
    <source>
        <dbReference type="SAM" id="Phobius"/>
    </source>
</evidence>
<proteinExistence type="predicted"/>
<reference evidence="3 4" key="1">
    <citation type="journal article" date="2018" name="PLoS Genet.">
        <title>Population sequencing reveals clonal diversity and ancestral inbreeding in the grapevine cultivar Chardonnay.</title>
        <authorList>
            <person name="Roach M.J."/>
            <person name="Johnson D.L."/>
            <person name="Bohlmann J."/>
            <person name="van Vuuren H.J."/>
            <person name="Jones S.J."/>
            <person name="Pretorius I.S."/>
            <person name="Schmidt S.A."/>
            <person name="Borneman A.R."/>
        </authorList>
    </citation>
    <scope>NUCLEOTIDE SEQUENCE [LARGE SCALE GENOMIC DNA]</scope>
    <source>
        <strain evidence="4">cv. Chardonnay</strain>
        <tissue evidence="3">Leaf</tissue>
    </source>
</reference>
<protein>
    <submittedName>
        <fullName evidence="3">F-box protein SKIP23</fullName>
    </submittedName>
</protein>
<keyword evidence="1" id="KW-0812">Transmembrane</keyword>
<dbReference type="AlphaFoldDB" id="A0A438EKG7"/>
<keyword evidence="1" id="KW-1133">Transmembrane helix</keyword>
<dbReference type="InterPro" id="IPR051304">
    <property type="entry name" value="SCF_F-box_domain"/>
</dbReference>
<dbReference type="Pfam" id="PF03478">
    <property type="entry name" value="Beta-prop_KIB1-4"/>
    <property type="match status" value="1"/>
</dbReference>
<accession>A0A438EKG7</accession>
<feature type="domain" description="KIB1-4 beta-propeller" evidence="2">
    <location>
        <begin position="2"/>
        <end position="145"/>
    </location>
</feature>
<dbReference type="PANTHER" id="PTHR47123:SF15">
    <property type="entry name" value="F-BOX PROTEIN SKIP23"/>
    <property type="match status" value="1"/>
</dbReference>
<dbReference type="EMBL" id="QGNW01001255">
    <property type="protein sequence ID" value="RVW48224.1"/>
    <property type="molecule type" value="Genomic_DNA"/>
</dbReference>
<organism evidence="3 4">
    <name type="scientific">Vitis vinifera</name>
    <name type="common">Grape</name>
    <dbReference type="NCBI Taxonomy" id="29760"/>
    <lineage>
        <taxon>Eukaryota</taxon>
        <taxon>Viridiplantae</taxon>
        <taxon>Streptophyta</taxon>
        <taxon>Embryophyta</taxon>
        <taxon>Tracheophyta</taxon>
        <taxon>Spermatophyta</taxon>
        <taxon>Magnoliopsida</taxon>
        <taxon>eudicotyledons</taxon>
        <taxon>Gunneridae</taxon>
        <taxon>Pentapetalae</taxon>
        <taxon>rosids</taxon>
        <taxon>Vitales</taxon>
        <taxon>Vitaceae</taxon>
        <taxon>Viteae</taxon>
        <taxon>Vitis</taxon>
    </lineage>
</organism>
<dbReference type="PANTHER" id="PTHR47123">
    <property type="entry name" value="F-BOX PROTEIN SKIP23"/>
    <property type="match status" value="1"/>
</dbReference>
<evidence type="ECO:0000259" key="2">
    <source>
        <dbReference type="Pfam" id="PF03478"/>
    </source>
</evidence>